<name>A0ABU6R249_9FABA</name>
<protein>
    <submittedName>
        <fullName evidence="2">Uncharacterized protein</fullName>
    </submittedName>
</protein>
<dbReference type="EMBL" id="JASCZI010030213">
    <property type="protein sequence ID" value="MED6118435.1"/>
    <property type="molecule type" value="Genomic_DNA"/>
</dbReference>
<feature type="compositionally biased region" description="Basic and acidic residues" evidence="1">
    <location>
        <begin position="173"/>
        <end position="182"/>
    </location>
</feature>
<gene>
    <name evidence="2" type="ORF">PIB30_002688</name>
</gene>
<proteinExistence type="predicted"/>
<evidence type="ECO:0000256" key="1">
    <source>
        <dbReference type="SAM" id="MobiDB-lite"/>
    </source>
</evidence>
<comment type="caution">
    <text evidence="2">The sequence shown here is derived from an EMBL/GenBank/DDBJ whole genome shotgun (WGS) entry which is preliminary data.</text>
</comment>
<feature type="region of interest" description="Disordered" evidence="1">
    <location>
        <begin position="131"/>
        <end position="185"/>
    </location>
</feature>
<evidence type="ECO:0000313" key="3">
    <source>
        <dbReference type="Proteomes" id="UP001341840"/>
    </source>
</evidence>
<sequence>MTNPSRIGAPFKDLPLANELLYAQGGIRIPGTCLSGLSSIKSSSWYANSRLDFKENEYTATKAWNNGMDLQSHSDTQFNKIADHEDSEWRPFFGGEERGHRPVERQWRGRRLRWGQRQSWVFWRERPEELERHDAGKTSGGRRQSGDWRRENGRRHRQRQSITGEEETDGTASEDKLDDDRTGSGNKVVQLWLGLSTGRFGPGSA</sequence>
<reference evidence="2 3" key="1">
    <citation type="journal article" date="2023" name="Plants (Basel)">
        <title>Bridging the Gap: Combining Genomics and Transcriptomics Approaches to Understand Stylosanthes scabra, an Orphan Legume from the Brazilian Caatinga.</title>
        <authorList>
            <person name="Ferreira-Neto J.R.C."/>
            <person name="da Silva M.D."/>
            <person name="Binneck E."/>
            <person name="de Melo N.F."/>
            <person name="da Silva R.H."/>
            <person name="de Melo A.L.T.M."/>
            <person name="Pandolfi V."/>
            <person name="Bustamante F.O."/>
            <person name="Brasileiro-Vidal A.C."/>
            <person name="Benko-Iseppon A.M."/>
        </authorList>
    </citation>
    <scope>NUCLEOTIDE SEQUENCE [LARGE SCALE GENOMIC DNA]</scope>
    <source>
        <tissue evidence="2">Leaves</tissue>
    </source>
</reference>
<organism evidence="2 3">
    <name type="scientific">Stylosanthes scabra</name>
    <dbReference type="NCBI Taxonomy" id="79078"/>
    <lineage>
        <taxon>Eukaryota</taxon>
        <taxon>Viridiplantae</taxon>
        <taxon>Streptophyta</taxon>
        <taxon>Embryophyta</taxon>
        <taxon>Tracheophyta</taxon>
        <taxon>Spermatophyta</taxon>
        <taxon>Magnoliopsida</taxon>
        <taxon>eudicotyledons</taxon>
        <taxon>Gunneridae</taxon>
        <taxon>Pentapetalae</taxon>
        <taxon>rosids</taxon>
        <taxon>fabids</taxon>
        <taxon>Fabales</taxon>
        <taxon>Fabaceae</taxon>
        <taxon>Papilionoideae</taxon>
        <taxon>50 kb inversion clade</taxon>
        <taxon>dalbergioids sensu lato</taxon>
        <taxon>Dalbergieae</taxon>
        <taxon>Pterocarpus clade</taxon>
        <taxon>Stylosanthes</taxon>
    </lineage>
</organism>
<accession>A0ABU6R249</accession>
<keyword evidence="3" id="KW-1185">Reference proteome</keyword>
<evidence type="ECO:0000313" key="2">
    <source>
        <dbReference type="EMBL" id="MED6118435.1"/>
    </source>
</evidence>
<dbReference type="Proteomes" id="UP001341840">
    <property type="component" value="Unassembled WGS sequence"/>
</dbReference>